<protein>
    <submittedName>
        <fullName evidence="1">Uncharacterized protein</fullName>
    </submittedName>
</protein>
<name>A0A2N5XVG0_9HYPH</name>
<dbReference type="AlphaFoldDB" id="A0A2N5XVG0"/>
<gene>
    <name evidence="1" type="ORF">C0081_04915</name>
</gene>
<evidence type="ECO:0000313" key="2">
    <source>
        <dbReference type="Proteomes" id="UP000234881"/>
    </source>
</evidence>
<reference evidence="1 2" key="1">
    <citation type="submission" date="2018-01" db="EMBL/GenBank/DDBJ databases">
        <title>The draft genome sequence of Cohaesibacter sp. H1304.</title>
        <authorList>
            <person name="Wang N.-N."/>
            <person name="Du Z.-J."/>
        </authorList>
    </citation>
    <scope>NUCLEOTIDE SEQUENCE [LARGE SCALE GENOMIC DNA]</scope>
    <source>
        <strain evidence="1 2">H1304</strain>
    </source>
</reference>
<evidence type="ECO:0000313" key="1">
    <source>
        <dbReference type="EMBL" id="PLW78435.1"/>
    </source>
</evidence>
<proteinExistence type="predicted"/>
<dbReference type="Proteomes" id="UP000234881">
    <property type="component" value="Unassembled WGS sequence"/>
</dbReference>
<comment type="caution">
    <text evidence="1">The sequence shown here is derived from an EMBL/GenBank/DDBJ whole genome shotgun (WGS) entry which is preliminary data.</text>
</comment>
<sequence length="97" mass="11214">MVSLILGEACADQLPLGVLRQKGHFLAKLIMKNCKKTCPADDVFIIHARASSFHYRALNSIASEFFCIKTLFQQRCDRPPWVMYHLFQQNLARHFAF</sequence>
<organism evidence="1 2">
    <name type="scientific">Cohaesibacter celericrescens</name>
    <dbReference type="NCBI Taxonomy" id="2067669"/>
    <lineage>
        <taxon>Bacteria</taxon>
        <taxon>Pseudomonadati</taxon>
        <taxon>Pseudomonadota</taxon>
        <taxon>Alphaproteobacteria</taxon>
        <taxon>Hyphomicrobiales</taxon>
        <taxon>Cohaesibacteraceae</taxon>
    </lineage>
</organism>
<dbReference type="EMBL" id="PKUQ01000008">
    <property type="protein sequence ID" value="PLW78435.1"/>
    <property type="molecule type" value="Genomic_DNA"/>
</dbReference>
<accession>A0A2N5XVG0</accession>
<keyword evidence="2" id="KW-1185">Reference proteome</keyword>